<gene>
    <name evidence="2" type="ORF">ACFSKU_19280</name>
</gene>
<feature type="transmembrane region" description="Helical" evidence="1">
    <location>
        <begin position="172"/>
        <end position="195"/>
    </location>
</feature>
<feature type="transmembrane region" description="Helical" evidence="1">
    <location>
        <begin position="102"/>
        <end position="121"/>
    </location>
</feature>
<dbReference type="Proteomes" id="UP001597369">
    <property type="component" value="Unassembled WGS sequence"/>
</dbReference>
<keyword evidence="1" id="KW-1133">Transmembrane helix</keyword>
<keyword evidence="1" id="KW-0812">Transmembrane</keyword>
<name>A0ABW4X341_9BACT</name>
<dbReference type="EMBL" id="JBHUHV010000058">
    <property type="protein sequence ID" value="MFD2069037.1"/>
    <property type="molecule type" value="Genomic_DNA"/>
</dbReference>
<dbReference type="RefSeq" id="WP_229957469.1">
    <property type="nucleotide sequence ID" value="NZ_JAJJWI010000001.1"/>
</dbReference>
<evidence type="ECO:0000313" key="3">
    <source>
        <dbReference type="Proteomes" id="UP001597369"/>
    </source>
</evidence>
<feature type="transmembrane region" description="Helical" evidence="1">
    <location>
        <begin position="141"/>
        <end position="160"/>
    </location>
</feature>
<organism evidence="2 3">
    <name type="scientific">Pontibacter silvestris</name>
    <dbReference type="NCBI Taxonomy" id="2305183"/>
    <lineage>
        <taxon>Bacteria</taxon>
        <taxon>Pseudomonadati</taxon>
        <taxon>Bacteroidota</taxon>
        <taxon>Cytophagia</taxon>
        <taxon>Cytophagales</taxon>
        <taxon>Hymenobacteraceae</taxon>
        <taxon>Pontibacter</taxon>
    </lineage>
</organism>
<evidence type="ECO:0000313" key="2">
    <source>
        <dbReference type="EMBL" id="MFD2069037.1"/>
    </source>
</evidence>
<accession>A0ABW4X341</accession>
<feature type="transmembrane region" description="Helical" evidence="1">
    <location>
        <begin position="20"/>
        <end position="41"/>
    </location>
</feature>
<proteinExistence type="predicted"/>
<protein>
    <submittedName>
        <fullName evidence="2">Multidrug transporter</fullName>
    </submittedName>
</protein>
<feature type="transmembrane region" description="Helical" evidence="1">
    <location>
        <begin position="215"/>
        <end position="233"/>
    </location>
</feature>
<keyword evidence="1" id="KW-0472">Membrane</keyword>
<comment type="caution">
    <text evidence="2">The sequence shown here is derived from an EMBL/GenBank/DDBJ whole genome shotgun (WGS) entry which is preliminary data.</text>
</comment>
<feature type="transmembrane region" description="Helical" evidence="1">
    <location>
        <begin position="70"/>
        <end position="90"/>
    </location>
</feature>
<evidence type="ECO:0000256" key="1">
    <source>
        <dbReference type="SAM" id="Phobius"/>
    </source>
</evidence>
<sequence length="269" mass="31132">MKSFLDTDNVYKVAINPVKIVKYLSVIVLLLLIFNIINIVVQYNMPENAWQARLLDKFFNFNGENNLPSFFSSLLLFFASILLYSIYAPTKLKFNRKGKKEWLVLGLIFSFLALDESVQIHEASSNLVRPLLKNDLDGLLHWAWVVPYFLFFLAVAAYLFKFVITLPAFTRNLFILSAFLFVGGAIGLELFEGYFFKLYGLNHIYNQLLYCLEELMEMVGVTVFIYALLHYIYNYGVAMLFIPGNVELREPLQTQKAEEPVAEYSSEER</sequence>
<reference evidence="3" key="1">
    <citation type="journal article" date="2019" name="Int. J. Syst. Evol. Microbiol.">
        <title>The Global Catalogue of Microorganisms (GCM) 10K type strain sequencing project: providing services to taxonomists for standard genome sequencing and annotation.</title>
        <authorList>
            <consortium name="The Broad Institute Genomics Platform"/>
            <consortium name="The Broad Institute Genome Sequencing Center for Infectious Disease"/>
            <person name="Wu L."/>
            <person name="Ma J."/>
        </authorList>
    </citation>
    <scope>NUCLEOTIDE SEQUENCE [LARGE SCALE GENOMIC DNA]</scope>
    <source>
        <strain evidence="3">JCM 16545</strain>
    </source>
</reference>
<keyword evidence="3" id="KW-1185">Reference proteome</keyword>